<feature type="transmembrane region" description="Helical" evidence="7">
    <location>
        <begin position="5"/>
        <end position="28"/>
    </location>
</feature>
<feature type="transmembrane region" description="Helical" evidence="7">
    <location>
        <begin position="158"/>
        <end position="178"/>
    </location>
</feature>
<feature type="transmembrane region" description="Helical" evidence="7">
    <location>
        <begin position="92"/>
        <end position="115"/>
    </location>
</feature>
<dbReference type="GO" id="GO:0022857">
    <property type="term" value="F:transmembrane transporter activity"/>
    <property type="evidence" value="ECO:0007669"/>
    <property type="project" value="InterPro"/>
</dbReference>
<feature type="transmembrane region" description="Helical" evidence="7">
    <location>
        <begin position="127"/>
        <end position="146"/>
    </location>
</feature>
<evidence type="ECO:0000256" key="2">
    <source>
        <dbReference type="ARBA" id="ARBA00009598"/>
    </source>
</evidence>
<feature type="transmembrane region" description="Helical" evidence="7">
    <location>
        <begin position="40"/>
        <end position="60"/>
    </location>
</feature>
<feature type="transmembrane region" description="Helical" evidence="7">
    <location>
        <begin position="390"/>
        <end position="411"/>
    </location>
</feature>
<comment type="similarity">
    <text evidence="2">Belongs to the major facilitator superfamily. Organophosphate:Pi antiporter (OPA) (TC 2.A.1.4) family.</text>
</comment>
<dbReference type="PROSITE" id="PS50850">
    <property type="entry name" value="MFS"/>
    <property type="match status" value="1"/>
</dbReference>
<protein>
    <recommendedName>
        <fullName evidence="8">Major facilitator superfamily (MFS) profile domain-containing protein</fullName>
    </recommendedName>
</protein>
<reference evidence="9" key="1">
    <citation type="journal article" date="2020" name="J. Eukaryot. Microbiol.">
        <title>De novo Sequencing, Assembly and Annotation of the Transcriptome for the Free-Living Testate Amoeba Arcella intermedia.</title>
        <authorList>
            <person name="Ribeiro G.M."/>
            <person name="Porfirio-Sousa A.L."/>
            <person name="Maurer-Alcala X.X."/>
            <person name="Katz L.A."/>
            <person name="Lahr D.J.G."/>
        </authorList>
    </citation>
    <scope>NUCLEOTIDE SEQUENCE</scope>
</reference>
<dbReference type="PANTHER" id="PTHR11662:SF399">
    <property type="entry name" value="FI19708P1-RELATED"/>
    <property type="match status" value="1"/>
</dbReference>
<proteinExistence type="inferred from homology"/>
<keyword evidence="4 7" id="KW-0812">Transmembrane</keyword>
<dbReference type="EMBL" id="GIBP01002927">
    <property type="protein sequence ID" value="NDV31896.1"/>
    <property type="molecule type" value="Transcribed_RNA"/>
</dbReference>
<keyword evidence="6 7" id="KW-0472">Membrane</keyword>
<dbReference type="InterPro" id="IPR020846">
    <property type="entry name" value="MFS_dom"/>
</dbReference>
<feature type="transmembrane region" description="Helical" evidence="7">
    <location>
        <begin position="224"/>
        <end position="246"/>
    </location>
</feature>
<dbReference type="Gene3D" id="1.20.1250.20">
    <property type="entry name" value="MFS general substrate transporter like domains"/>
    <property type="match status" value="2"/>
</dbReference>
<dbReference type="SUPFAM" id="SSF103473">
    <property type="entry name" value="MFS general substrate transporter"/>
    <property type="match status" value="1"/>
</dbReference>
<name>A0A6B2L4M0_9EUKA</name>
<feature type="transmembrane region" description="Helical" evidence="7">
    <location>
        <begin position="67"/>
        <end position="86"/>
    </location>
</feature>
<evidence type="ECO:0000256" key="3">
    <source>
        <dbReference type="ARBA" id="ARBA00022475"/>
    </source>
</evidence>
<dbReference type="InterPro" id="IPR036259">
    <property type="entry name" value="MFS_trans_sf"/>
</dbReference>
<dbReference type="GO" id="GO:0005886">
    <property type="term" value="C:plasma membrane"/>
    <property type="evidence" value="ECO:0007669"/>
    <property type="project" value="UniProtKB-SubCell"/>
</dbReference>
<dbReference type="FunFam" id="1.20.1250.20:FF:000532">
    <property type="entry name" value="SLC (SoLute Carrier) homolog"/>
    <property type="match status" value="1"/>
</dbReference>
<dbReference type="PANTHER" id="PTHR11662">
    <property type="entry name" value="SOLUTE CARRIER FAMILY 17"/>
    <property type="match status" value="1"/>
</dbReference>
<dbReference type="InterPro" id="IPR011701">
    <property type="entry name" value="MFS"/>
</dbReference>
<evidence type="ECO:0000256" key="1">
    <source>
        <dbReference type="ARBA" id="ARBA00004651"/>
    </source>
</evidence>
<evidence type="ECO:0000256" key="7">
    <source>
        <dbReference type="SAM" id="Phobius"/>
    </source>
</evidence>
<dbReference type="PROSITE" id="PS00217">
    <property type="entry name" value="SUGAR_TRANSPORT_2"/>
    <property type="match status" value="1"/>
</dbReference>
<feature type="transmembrane region" description="Helical" evidence="7">
    <location>
        <begin position="296"/>
        <end position="316"/>
    </location>
</feature>
<feature type="transmembrane region" description="Helical" evidence="7">
    <location>
        <begin position="322"/>
        <end position="344"/>
    </location>
</feature>
<dbReference type="InterPro" id="IPR005829">
    <property type="entry name" value="Sugar_transporter_CS"/>
</dbReference>
<accession>A0A6B2L4M0</accession>
<keyword evidence="3" id="KW-1003">Cell membrane</keyword>
<evidence type="ECO:0000259" key="8">
    <source>
        <dbReference type="PROSITE" id="PS50850"/>
    </source>
</evidence>
<feature type="transmembrane region" description="Helical" evidence="7">
    <location>
        <begin position="356"/>
        <end position="378"/>
    </location>
</feature>
<feature type="transmembrane region" description="Helical" evidence="7">
    <location>
        <begin position="266"/>
        <end position="284"/>
    </location>
</feature>
<evidence type="ECO:0000256" key="6">
    <source>
        <dbReference type="ARBA" id="ARBA00023136"/>
    </source>
</evidence>
<comment type="subcellular location">
    <subcellularLocation>
        <location evidence="1">Cell membrane</location>
        <topology evidence="1">Multi-pass membrane protein</topology>
    </subcellularLocation>
</comment>
<evidence type="ECO:0000313" key="9">
    <source>
        <dbReference type="EMBL" id="NDV31896.1"/>
    </source>
</evidence>
<dbReference type="Pfam" id="PF07690">
    <property type="entry name" value="MFS_1"/>
    <property type="match status" value="1"/>
</dbReference>
<evidence type="ECO:0000256" key="5">
    <source>
        <dbReference type="ARBA" id="ARBA00022989"/>
    </source>
</evidence>
<keyword evidence="5 7" id="KW-1133">Transmembrane helix</keyword>
<dbReference type="InterPro" id="IPR000849">
    <property type="entry name" value="Sugar_P_transporter"/>
</dbReference>
<dbReference type="InterPro" id="IPR050382">
    <property type="entry name" value="MFS_Na/Anion_cotransporter"/>
</dbReference>
<evidence type="ECO:0000256" key="4">
    <source>
        <dbReference type="ARBA" id="ARBA00022692"/>
    </source>
</evidence>
<dbReference type="PIRSF" id="PIRSF002808">
    <property type="entry name" value="Hexose_phosphate_transp"/>
    <property type="match status" value="1"/>
</dbReference>
<feature type="domain" description="Major facilitator superfamily (MFS) profile" evidence="8">
    <location>
        <begin position="2"/>
        <end position="416"/>
    </location>
</feature>
<dbReference type="AlphaFoldDB" id="A0A6B2L4M0"/>
<sequence length="430" mass="47766">MLGVLLYVGIVITYILRMALNVAVIPVGDALKWDDTARGVMLSSFYWGYIVTQVPGGWMAKKYGPKILFGWGVGWASFLTILWPFTRSSFGISLFLRILTGLGEGVTFPAVYHLISQWYPKMEKSTITSVISIAPTLGIVIANGLSPAIINNLRWESIFFLYGGVGIVWSVFWLLLAIDYPSDNSSISLMRPSTEEIQFILDNQEIEEDHSSNISIYKILTTPAYLAIIFNHFSYNWAYYIFASWLPTYLKKQLQFDLDSAGAISMLPYLLMTVVGISSGYFADKLITRNIFSVQVVRKIFQLLGTLLPSMFLVLLSTLPNLSVTTTVAIMFSALATAPFTMAGHSSNFLDITNKYCGLLYSISNAVATIPGIVGVYLTGYILNVSNNNWNIVFLLAASLSFLAAIIFTIFAKGELLDFDDDEKIIKPTN</sequence>
<organism evidence="9">
    <name type="scientific">Arcella intermedia</name>
    <dbReference type="NCBI Taxonomy" id="1963864"/>
    <lineage>
        <taxon>Eukaryota</taxon>
        <taxon>Amoebozoa</taxon>
        <taxon>Tubulinea</taxon>
        <taxon>Elardia</taxon>
        <taxon>Arcellinida</taxon>
        <taxon>Sphaerothecina</taxon>
        <taxon>Arcellidae</taxon>
        <taxon>Arcella</taxon>
    </lineage>
</organism>